<proteinExistence type="predicted"/>
<dbReference type="EMBL" id="RCMK01002644">
    <property type="protein sequence ID" value="KAG2879560.1"/>
    <property type="molecule type" value="Genomic_DNA"/>
</dbReference>
<dbReference type="AlphaFoldDB" id="A0A8T1AH92"/>
<accession>A0A8T1AH92</accession>
<evidence type="ECO:0000313" key="3">
    <source>
        <dbReference type="Proteomes" id="UP000736787"/>
    </source>
</evidence>
<name>A0A8T1AH92_9STRA</name>
<evidence type="ECO:0000313" key="2">
    <source>
        <dbReference type="EMBL" id="KAG2879560.1"/>
    </source>
</evidence>
<sequence>MFLAASRASSLCPNNAINTLSLYSPGILMNAVCRPTAAPASSSARVALASSCPRQHGCLMGLSMSTERDQTLIHTFHADTEVSDEADVCDRLVEVTYDCVRGLRILALVPVLPFTPTLPSVMMQMPAADPWGSGLAAASTTKPPRRCRRNGLVKHRFDCGHDADAGARIVKLPFDCVRVTGTPATGSCQGSGGDRKPSHAEATVPSGRGNVFTQSMDSMSACVAMQRCTLRTASTILVGPTRSGTSRSRASTLAS</sequence>
<reference evidence="2" key="1">
    <citation type="submission" date="2018-10" db="EMBL/GenBank/DDBJ databases">
        <title>Effector identification in a new, highly contiguous assembly of the strawberry crown rot pathogen Phytophthora cactorum.</title>
        <authorList>
            <person name="Armitage A.D."/>
            <person name="Nellist C.F."/>
            <person name="Bates H."/>
            <person name="Vickerstaff R.J."/>
            <person name="Harrison R.J."/>
        </authorList>
    </citation>
    <scope>NUCLEOTIDE SEQUENCE</scope>
    <source>
        <strain evidence="2">4040</strain>
    </source>
</reference>
<comment type="caution">
    <text evidence="2">The sequence shown here is derived from an EMBL/GenBank/DDBJ whole genome shotgun (WGS) entry which is preliminary data.</text>
</comment>
<evidence type="ECO:0000256" key="1">
    <source>
        <dbReference type="SAM" id="MobiDB-lite"/>
    </source>
</evidence>
<gene>
    <name evidence="2" type="ORF">PC117_g26738</name>
</gene>
<protein>
    <submittedName>
        <fullName evidence="2">Uncharacterized protein</fullName>
    </submittedName>
</protein>
<organism evidence="2 3">
    <name type="scientific">Phytophthora cactorum</name>
    <dbReference type="NCBI Taxonomy" id="29920"/>
    <lineage>
        <taxon>Eukaryota</taxon>
        <taxon>Sar</taxon>
        <taxon>Stramenopiles</taxon>
        <taxon>Oomycota</taxon>
        <taxon>Peronosporomycetes</taxon>
        <taxon>Peronosporales</taxon>
        <taxon>Peronosporaceae</taxon>
        <taxon>Phytophthora</taxon>
    </lineage>
</organism>
<dbReference type="Proteomes" id="UP000736787">
    <property type="component" value="Unassembled WGS sequence"/>
</dbReference>
<feature type="region of interest" description="Disordered" evidence="1">
    <location>
        <begin position="185"/>
        <end position="210"/>
    </location>
</feature>